<dbReference type="Gene3D" id="3.40.630.30">
    <property type="match status" value="1"/>
</dbReference>
<dbReference type="Pfam" id="PF00583">
    <property type="entry name" value="Acetyltransf_1"/>
    <property type="match status" value="1"/>
</dbReference>
<accession>A0ABP8KQL6</accession>
<keyword evidence="2" id="KW-0012">Acyltransferase</keyword>
<reference evidence="5" key="1">
    <citation type="journal article" date="2019" name="Int. J. Syst. Evol. Microbiol.">
        <title>The Global Catalogue of Microorganisms (GCM) 10K type strain sequencing project: providing services to taxonomists for standard genome sequencing and annotation.</title>
        <authorList>
            <consortium name="The Broad Institute Genomics Platform"/>
            <consortium name="The Broad Institute Genome Sequencing Center for Infectious Disease"/>
            <person name="Wu L."/>
            <person name="Ma J."/>
        </authorList>
    </citation>
    <scope>NUCLEOTIDE SEQUENCE [LARGE SCALE GENOMIC DNA]</scope>
    <source>
        <strain evidence="5">JCM 17809</strain>
    </source>
</reference>
<dbReference type="PROSITE" id="PS51186">
    <property type="entry name" value="GNAT"/>
    <property type="match status" value="1"/>
</dbReference>
<dbReference type="InterPro" id="IPR000182">
    <property type="entry name" value="GNAT_dom"/>
</dbReference>
<dbReference type="InterPro" id="IPR050832">
    <property type="entry name" value="Bact_Acetyltransf"/>
</dbReference>
<evidence type="ECO:0000256" key="1">
    <source>
        <dbReference type="ARBA" id="ARBA00022679"/>
    </source>
</evidence>
<dbReference type="RefSeq" id="WP_345208304.1">
    <property type="nucleotide sequence ID" value="NZ_BAABGM010000025.1"/>
</dbReference>
<dbReference type="EMBL" id="BAABGM010000025">
    <property type="protein sequence ID" value="GAA4412641.1"/>
    <property type="molecule type" value="Genomic_DNA"/>
</dbReference>
<dbReference type="CDD" id="cd04301">
    <property type="entry name" value="NAT_SF"/>
    <property type="match status" value="1"/>
</dbReference>
<dbReference type="InterPro" id="IPR016181">
    <property type="entry name" value="Acyl_CoA_acyltransferase"/>
</dbReference>
<comment type="caution">
    <text evidence="4">The sequence shown here is derived from an EMBL/GenBank/DDBJ whole genome shotgun (WGS) entry which is preliminary data.</text>
</comment>
<evidence type="ECO:0000259" key="3">
    <source>
        <dbReference type="PROSITE" id="PS51186"/>
    </source>
</evidence>
<dbReference type="SUPFAM" id="SSF55729">
    <property type="entry name" value="Acyl-CoA N-acyltransferases (Nat)"/>
    <property type="match status" value="1"/>
</dbReference>
<keyword evidence="1" id="KW-0808">Transferase</keyword>
<name>A0ABP8KQL6_9MICO</name>
<sequence length="194" mass="21437">MTEAVGPTGGIRVERVGAPSWRTYRDVRIAALIDSPRAFWSTYTEVAGRTEDEWRRFPEQVTAWLALDGDRPVGTVGLWRADDQPADETTLIGMWVATVARGTDVAERLVRTALLAAADAGIRRVTLDVAHENTRAWAFYTRLGFRPTGVVEAMPWDASVTEESMVLDLAAHLREFTDPACPGGEGPWESGRHE</sequence>
<protein>
    <recommendedName>
        <fullName evidence="3">N-acetyltransferase domain-containing protein</fullName>
    </recommendedName>
</protein>
<dbReference type="PANTHER" id="PTHR43877:SF2">
    <property type="entry name" value="AMINOALKYLPHOSPHONATE N-ACETYLTRANSFERASE-RELATED"/>
    <property type="match status" value="1"/>
</dbReference>
<dbReference type="Proteomes" id="UP001500945">
    <property type="component" value="Unassembled WGS sequence"/>
</dbReference>
<gene>
    <name evidence="4" type="ORF">GCM10023168_34660</name>
</gene>
<proteinExistence type="predicted"/>
<evidence type="ECO:0000313" key="4">
    <source>
        <dbReference type="EMBL" id="GAA4412641.1"/>
    </source>
</evidence>
<organism evidence="4 5">
    <name type="scientific">Fodinibacter luteus</name>
    <dbReference type="NCBI Taxonomy" id="552064"/>
    <lineage>
        <taxon>Bacteria</taxon>
        <taxon>Bacillati</taxon>
        <taxon>Actinomycetota</taxon>
        <taxon>Actinomycetes</taxon>
        <taxon>Micrococcales</taxon>
        <taxon>Intrasporangiaceae</taxon>
        <taxon>Fodinibacter (ex Wang et al. 2009)</taxon>
    </lineage>
</organism>
<evidence type="ECO:0000313" key="5">
    <source>
        <dbReference type="Proteomes" id="UP001500945"/>
    </source>
</evidence>
<keyword evidence="5" id="KW-1185">Reference proteome</keyword>
<dbReference type="PANTHER" id="PTHR43877">
    <property type="entry name" value="AMINOALKYLPHOSPHONATE N-ACETYLTRANSFERASE-RELATED-RELATED"/>
    <property type="match status" value="1"/>
</dbReference>
<feature type="domain" description="N-acetyltransferase" evidence="3">
    <location>
        <begin position="22"/>
        <end position="170"/>
    </location>
</feature>
<evidence type="ECO:0000256" key="2">
    <source>
        <dbReference type="ARBA" id="ARBA00023315"/>
    </source>
</evidence>